<dbReference type="EMBL" id="CAADFQ010000056">
    <property type="protein sequence ID" value="VFK33913.1"/>
    <property type="molecule type" value="Genomic_DNA"/>
</dbReference>
<dbReference type="EMBL" id="CAADFO010000055">
    <property type="protein sequence ID" value="VFK29897.1"/>
    <property type="molecule type" value="Genomic_DNA"/>
</dbReference>
<protein>
    <submittedName>
        <fullName evidence="4">Uncharacterized protein</fullName>
    </submittedName>
</protein>
<organism evidence="4">
    <name type="scientific">Candidatus Kentrum sp. MB</name>
    <dbReference type="NCBI Taxonomy" id="2138164"/>
    <lineage>
        <taxon>Bacteria</taxon>
        <taxon>Pseudomonadati</taxon>
        <taxon>Pseudomonadota</taxon>
        <taxon>Gammaproteobacteria</taxon>
        <taxon>Candidatus Kentrum</taxon>
    </lineage>
</organism>
<evidence type="ECO:0000313" key="2">
    <source>
        <dbReference type="EMBL" id="VFK29897.1"/>
    </source>
</evidence>
<dbReference type="AlphaFoldDB" id="A0A451BDZ6"/>
<feature type="region of interest" description="Disordered" evidence="1">
    <location>
        <begin position="1"/>
        <end position="37"/>
    </location>
</feature>
<proteinExistence type="predicted"/>
<accession>A0A451BDZ6</accession>
<feature type="compositionally biased region" description="Basic and acidic residues" evidence="1">
    <location>
        <begin position="27"/>
        <end position="36"/>
    </location>
</feature>
<evidence type="ECO:0000313" key="3">
    <source>
        <dbReference type="EMBL" id="VFK33913.1"/>
    </source>
</evidence>
<evidence type="ECO:0000256" key="1">
    <source>
        <dbReference type="SAM" id="MobiDB-lite"/>
    </source>
</evidence>
<evidence type="ECO:0000313" key="4">
    <source>
        <dbReference type="EMBL" id="VFK76511.1"/>
    </source>
</evidence>
<gene>
    <name evidence="2" type="ORF">BECKMB1821G_GA0114241_105513</name>
    <name evidence="4" type="ORF">BECKMB1821H_GA0114242_106013</name>
    <name evidence="3" type="ORF">BECKMB1821I_GA0114274_105613</name>
</gene>
<feature type="compositionally biased region" description="Basic and acidic residues" evidence="1">
    <location>
        <begin position="1"/>
        <end position="11"/>
    </location>
</feature>
<reference evidence="4" key="1">
    <citation type="submission" date="2019-02" db="EMBL/GenBank/DDBJ databases">
        <authorList>
            <person name="Gruber-Vodicka R. H."/>
            <person name="Seah K. B. B."/>
        </authorList>
    </citation>
    <scope>NUCLEOTIDE SEQUENCE</scope>
    <source>
        <strain evidence="2">BECK_BZ197</strain>
        <strain evidence="4">BECK_BZ198</strain>
        <strain evidence="3">BECK_BZ199</strain>
    </source>
</reference>
<sequence>MDSRKPAHNRADGITAENAENGWNQDEPAKARERDSCGQTLTPFRTSGLDYALTGFRTHAHTEAVTPLSFDVAWLKSSFHVKIATLDLRMCFPKWKNRKHILPNRFPHFSMLSKFLPYLAKLPPSRKTAWYSKLGIPVKPMCFAPQRDFSPIDHGLCGTALGP</sequence>
<name>A0A451BDZ6_9GAMM</name>
<dbReference type="EMBL" id="CAADGH010000060">
    <property type="protein sequence ID" value="VFK76511.1"/>
    <property type="molecule type" value="Genomic_DNA"/>
</dbReference>